<reference evidence="1 2" key="1">
    <citation type="submission" date="2022-10" db="EMBL/GenBank/DDBJ databases">
        <title>The complete genomes of actinobacterial strains from the NBC collection.</title>
        <authorList>
            <person name="Joergensen T.S."/>
            <person name="Alvarez Arevalo M."/>
            <person name="Sterndorff E.B."/>
            <person name="Faurdal D."/>
            <person name="Vuksanovic O."/>
            <person name="Mourched A.-S."/>
            <person name="Charusanti P."/>
            <person name="Shaw S."/>
            <person name="Blin K."/>
            <person name="Weber T."/>
        </authorList>
    </citation>
    <scope>NUCLEOTIDE SEQUENCE [LARGE SCALE GENOMIC DNA]</scope>
    <source>
        <strain evidence="1 2">NBC_00156</strain>
    </source>
</reference>
<accession>A0ABZ1KXK1</accession>
<proteinExistence type="predicted"/>
<sequence>MTATVNRSLLSLAGGITGVLVLGFGLAYACGAPPFEEGRGEIKASAVCGTLGSSSGSAAALREVLPDKSTYVFDDAITDARTDDMDLSYERSCFVDGDGKQLVVATVEMLQYDNADDWRKDVVEELVPASSVKPFIAADKAVASREIAALYVPCVRRGLGRHLSVVVQLKQPGKADDEELRQGLITLARNAARFAHQQAKCDAPYEVTR</sequence>
<name>A0ABZ1KXK1_STRAH</name>
<organism evidence="1 2">
    <name type="scientific">Streptomyces achromogenes</name>
    <dbReference type="NCBI Taxonomy" id="67255"/>
    <lineage>
        <taxon>Bacteria</taxon>
        <taxon>Bacillati</taxon>
        <taxon>Actinomycetota</taxon>
        <taxon>Actinomycetes</taxon>
        <taxon>Kitasatosporales</taxon>
        <taxon>Streptomycetaceae</taxon>
        <taxon>Streptomyces</taxon>
    </lineage>
</organism>
<gene>
    <name evidence="1" type="ORF">OG350_27470</name>
</gene>
<dbReference type="EMBL" id="CP108164">
    <property type="protein sequence ID" value="WTQ83812.1"/>
    <property type="molecule type" value="Genomic_DNA"/>
</dbReference>
<dbReference type="PROSITE" id="PS51257">
    <property type="entry name" value="PROKAR_LIPOPROTEIN"/>
    <property type="match status" value="1"/>
</dbReference>
<protein>
    <recommendedName>
        <fullName evidence="3">Lipoprotein</fullName>
    </recommendedName>
</protein>
<evidence type="ECO:0000313" key="2">
    <source>
        <dbReference type="Proteomes" id="UP001622557"/>
    </source>
</evidence>
<evidence type="ECO:0008006" key="3">
    <source>
        <dbReference type="Google" id="ProtNLM"/>
    </source>
</evidence>
<keyword evidence="2" id="KW-1185">Reference proteome</keyword>
<dbReference type="Proteomes" id="UP001622557">
    <property type="component" value="Chromosome"/>
</dbReference>
<dbReference type="RefSeq" id="WP_405450765.1">
    <property type="nucleotide sequence ID" value="NZ_CP108164.1"/>
</dbReference>
<evidence type="ECO:0000313" key="1">
    <source>
        <dbReference type="EMBL" id="WTQ83812.1"/>
    </source>
</evidence>
<dbReference type="GeneID" id="97284249"/>